<sequence length="346" mass="37139">MLKASHCLKSQLTIALLTCLGASATAHAANGGVRLYGLIDTYIGSIKPSGTAYSSWQLDNGGETTPFWGMSGEEDLGGGLSTVFALESFFRSDTGEAGRSATDSFFARSAYVGLSSDKFGELRLGRNSTPLLYLTTLFNPFAGSTRFSPLNVQNWTPNFGRLIHGDTGWSNAARYISPTMAGFSVQLIYGLGEAANNNGTNNVGGFIRYQGGPLDVAVGGNHTKTGTAITAFEPSQKVMFAGASYDFKVLKLFGTFNMTKNGQSELRTYTYQAGVSAPLGPGQLNASYVWTKNDRKTLADFNRTTAGIGYSYNFSKRTDVYANYLYDKLTTAATGNTFGVGLRHKF</sequence>
<keyword evidence="3" id="KW-0813">Transport</keyword>
<evidence type="ECO:0000256" key="2">
    <source>
        <dbReference type="ARBA" id="ARBA00011233"/>
    </source>
</evidence>
<reference evidence="13 14" key="1">
    <citation type="journal article" date="2011" name="J. Bacteriol.">
        <title>Complete genome sequence of the type strain Cupriavidus necator N-1.</title>
        <authorList>
            <person name="Poehlein A."/>
            <person name="Kusian B."/>
            <person name="Friedrich B."/>
            <person name="Daniel R."/>
            <person name="Bowien B."/>
        </authorList>
    </citation>
    <scope>NUCLEOTIDE SEQUENCE [LARGE SCALE GENOMIC DNA]</scope>
    <source>
        <strain evidence="14">ATCC 43291 / DSM 13513 / CCUG 52238 / LMG 8453 / N-1</strain>
        <plasmid evidence="13 14">pBB2</plasmid>
    </source>
</reference>
<dbReference type="GO" id="GO:0046930">
    <property type="term" value="C:pore complex"/>
    <property type="evidence" value="ECO:0007669"/>
    <property type="project" value="UniProtKB-KW"/>
</dbReference>
<dbReference type="Pfam" id="PF13609">
    <property type="entry name" value="Porin_4"/>
    <property type="match status" value="1"/>
</dbReference>
<dbReference type="PANTHER" id="PTHR34501">
    <property type="entry name" value="PROTEIN YDDL-RELATED"/>
    <property type="match status" value="1"/>
</dbReference>
<dbReference type="CDD" id="cd00342">
    <property type="entry name" value="gram_neg_porins"/>
    <property type="match status" value="1"/>
</dbReference>
<evidence type="ECO:0000256" key="9">
    <source>
        <dbReference type="ARBA" id="ARBA00023136"/>
    </source>
</evidence>
<keyword evidence="4" id="KW-1134">Transmembrane beta strand</keyword>
<dbReference type="GO" id="GO:0015288">
    <property type="term" value="F:porin activity"/>
    <property type="evidence" value="ECO:0007669"/>
    <property type="project" value="UniProtKB-KW"/>
</dbReference>
<dbReference type="InterPro" id="IPR023614">
    <property type="entry name" value="Porin_dom_sf"/>
</dbReference>
<name>F8GYU3_CUPNN</name>
<evidence type="ECO:0000256" key="3">
    <source>
        <dbReference type="ARBA" id="ARBA00022448"/>
    </source>
</evidence>
<protein>
    <submittedName>
        <fullName evidence="13">Porin</fullName>
    </submittedName>
</protein>
<dbReference type="InterPro" id="IPR050298">
    <property type="entry name" value="Gram-neg_bact_OMP"/>
</dbReference>
<geneLocation type="plasmid" evidence="13 14">
    <name>pBB2</name>
</geneLocation>
<comment type="subunit">
    <text evidence="2">Homotrimer.</text>
</comment>
<evidence type="ECO:0000259" key="12">
    <source>
        <dbReference type="Pfam" id="PF13609"/>
    </source>
</evidence>
<evidence type="ECO:0000256" key="8">
    <source>
        <dbReference type="ARBA" id="ARBA00023114"/>
    </source>
</evidence>
<dbReference type="GO" id="GO:0009279">
    <property type="term" value="C:cell outer membrane"/>
    <property type="evidence" value="ECO:0007669"/>
    <property type="project" value="UniProtKB-SubCell"/>
</dbReference>
<evidence type="ECO:0000256" key="5">
    <source>
        <dbReference type="ARBA" id="ARBA00022692"/>
    </source>
</evidence>
<accession>F8GYU3</accession>
<evidence type="ECO:0000256" key="11">
    <source>
        <dbReference type="SAM" id="SignalP"/>
    </source>
</evidence>
<dbReference type="SUPFAM" id="SSF56935">
    <property type="entry name" value="Porins"/>
    <property type="match status" value="1"/>
</dbReference>
<keyword evidence="9" id="KW-0472">Membrane</keyword>
<dbReference type="KEGG" id="cnc:CNE_BB2p02270"/>
<keyword evidence="8" id="KW-0626">Porin</keyword>
<evidence type="ECO:0000313" key="14">
    <source>
        <dbReference type="Proteomes" id="UP000006798"/>
    </source>
</evidence>
<evidence type="ECO:0000256" key="1">
    <source>
        <dbReference type="ARBA" id="ARBA00004571"/>
    </source>
</evidence>
<keyword evidence="10" id="KW-0998">Cell outer membrane</keyword>
<evidence type="ECO:0000313" key="13">
    <source>
        <dbReference type="EMBL" id="AEI83034.1"/>
    </source>
</evidence>
<comment type="subcellular location">
    <subcellularLocation>
        <location evidence="1">Cell outer membrane</location>
        <topology evidence="1">Multi-pass membrane protein</topology>
    </subcellularLocation>
</comment>
<evidence type="ECO:0000256" key="7">
    <source>
        <dbReference type="ARBA" id="ARBA00023065"/>
    </source>
</evidence>
<dbReference type="Proteomes" id="UP000006798">
    <property type="component" value="Plasmid pBB2"/>
</dbReference>
<keyword evidence="6 11" id="KW-0732">Signal</keyword>
<dbReference type="Gene3D" id="2.40.160.10">
    <property type="entry name" value="Porin"/>
    <property type="match status" value="1"/>
</dbReference>
<keyword evidence="13" id="KW-0614">Plasmid</keyword>
<keyword evidence="5" id="KW-0812">Transmembrane</keyword>
<proteinExistence type="predicted"/>
<dbReference type="RefSeq" id="WP_013954317.1">
    <property type="nucleotide sequence ID" value="NC_015724.1"/>
</dbReference>
<dbReference type="GeneID" id="34307564"/>
<gene>
    <name evidence="13" type="ordered locus">CNE_BB2p02270</name>
</gene>
<dbReference type="PANTHER" id="PTHR34501:SF9">
    <property type="entry name" value="MAJOR OUTER MEMBRANE PROTEIN P.IA"/>
    <property type="match status" value="1"/>
</dbReference>
<feature type="signal peptide" evidence="11">
    <location>
        <begin position="1"/>
        <end position="28"/>
    </location>
</feature>
<feature type="chain" id="PRO_5003371865" evidence="11">
    <location>
        <begin position="29"/>
        <end position="346"/>
    </location>
</feature>
<dbReference type="GO" id="GO:0006811">
    <property type="term" value="P:monoatomic ion transport"/>
    <property type="evidence" value="ECO:0007669"/>
    <property type="project" value="UniProtKB-KW"/>
</dbReference>
<dbReference type="EMBL" id="CP002880">
    <property type="protein sequence ID" value="AEI83034.1"/>
    <property type="molecule type" value="Genomic_DNA"/>
</dbReference>
<dbReference type="InterPro" id="IPR033900">
    <property type="entry name" value="Gram_neg_porin_domain"/>
</dbReference>
<feature type="domain" description="Porin" evidence="12">
    <location>
        <begin position="17"/>
        <end position="328"/>
    </location>
</feature>
<keyword evidence="7" id="KW-0406">Ion transport</keyword>
<organism evidence="13 14">
    <name type="scientific">Cupriavidus necator (strain ATCC 43291 / DSM 13513 / CCUG 52238 / LMG 8453 / N-1)</name>
    <name type="common">Ralstonia eutropha</name>
    <dbReference type="NCBI Taxonomy" id="1042878"/>
    <lineage>
        <taxon>Bacteria</taxon>
        <taxon>Pseudomonadati</taxon>
        <taxon>Pseudomonadota</taxon>
        <taxon>Betaproteobacteria</taxon>
        <taxon>Burkholderiales</taxon>
        <taxon>Burkholderiaceae</taxon>
        <taxon>Cupriavidus</taxon>
    </lineage>
</organism>
<evidence type="ECO:0000256" key="6">
    <source>
        <dbReference type="ARBA" id="ARBA00022729"/>
    </source>
</evidence>
<dbReference type="AlphaFoldDB" id="F8GYU3"/>
<evidence type="ECO:0000256" key="10">
    <source>
        <dbReference type="ARBA" id="ARBA00023237"/>
    </source>
</evidence>
<evidence type="ECO:0000256" key="4">
    <source>
        <dbReference type="ARBA" id="ARBA00022452"/>
    </source>
</evidence>
<dbReference type="HOGENOM" id="CLU_038238_1_0_4"/>